<proteinExistence type="predicted"/>
<dbReference type="AlphaFoldDB" id="A0A171CUF6"/>
<accession>A0A171CUF6</accession>
<comment type="caution">
    <text evidence="2">The sequence shown here is derived from an EMBL/GenBank/DDBJ whole genome shotgun (WGS) entry which is preliminary data.</text>
</comment>
<keyword evidence="3" id="KW-1185">Reference proteome</keyword>
<evidence type="ECO:0000256" key="1">
    <source>
        <dbReference type="SAM" id="MobiDB-lite"/>
    </source>
</evidence>
<protein>
    <submittedName>
        <fullName evidence="2">Uncharacterized protein</fullName>
    </submittedName>
</protein>
<evidence type="ECO:0000313" key="3">
    <source>
        <dbReference type="Proteomes" id="UP000077701"/>
    </source>
</evidence>
<feature type="region of interest" description="Disordered" evidence="1">
    <location>
        <begin position="1"/>
        <end position="33"/>
    </location>
</feature>
<dbReference type="RefSeq" id="WP_068897318.1">
    <property type="nucleotide sequence ID" value="NZ_BDCX01000006.1"/>
</dbReference>
<sequence>MSARPRCDGPAADPDWAPSCSADCLVDPEDPPPPWLHERVMDAIGQALQRRRQKITELERIWKGRREK</sequence>
<name>A0A171CUF6_9ACTN</name>
<evidence type="ECO:0000313" key="2">
    <source>
        <dbReference type="EMBL" id="GAT67237.1"/>
    </source>
</evidence>
<dbReference type="Proteomes" id="UP000077701">
    <property type="component" value="Unassembled WGS sequence"/>
</dbReference>
<dbReference type="EMBL" id="BDCX01000006">
    <property type="protein sequence ID" value="GAT67237.1"/>
    <property type="molecule type" value="Genomic_DNA"/>
</dbReference>
<organism evidence="2 3">
    <name type="scientific">Planomonospora sphaerica</name>
    <dbReference type="NCBI Taxonomy" id="161355"/>
    <lineage>
        <taxon>Bacteria</taxon>
        <taxon>Bacillati</taxon>
        <taxon>Actinomycetota</taxon>
        <taxon>Actinomycetes</taxon>
        <taxon>Streptosporangiales</taxon>
        <taxon>Streptosporangiaceae</taxon>
        <taxon>Planomonospora</taxon>
    </lineage>
</organism>
<gene>
    <name evidence="2" type="ORF">PS9374_02890</name>
</gene>
<reference evidence="2 3" key="1">
    <citation type="journal article" date="2016" name="Genome Announc.">
        <title>Draft Genome Sequence of Planomonospora sphaerica JCM9374, a Rare Actinomycete.</title>
        <authorList>
            <person name="Dohra H."/>
            <person name="Suzuki T."/>
            <person name="Inoue Y."/>
            <person name="Kodani S."/>
        </authorList>
    </citation>
    <scope>NUCLEOTIDE SEQUENCE [LARGE SCALE GENOMIC DNA]</scope>
    <source>
        <strain evidence="2 3">JCM 9374</strain>
    </source>
</reference>
<reference evidence="3" key="2">
    <citation type="submission" date="2016-04" db="EMBL/GenBank/DDBJ databases">
        <title>Planomonospora sphaerica JCM9374 whole genome shotgun sequence.</title>
        <authorList>
            <person name="Suzuki T."/>
            <person name="Dohra H."/>
            <person name="Kodani S."/>
        </authorList>
    </citation>
    <scope>NUCLEOTIDE SEQUENCE [LARGE SCALE GENOMIC DNA]</scope>
    <source>
        <strain evidence="3">JCM 9374</strain>
    </source>
</reference>